<comment type="caution">
    <text evidence="5">The sequence shown here is derived from an EMBL/GenBank/DDBJ whole genome shotgun (WGS) entry which is preliminary data.</text>
</comment>
<dbReference type="SMART" id="SM00042">
    <property type="entry name" value="CUB"/>
    <property type="match status" value="1"/>
</dbReference>
<evidence type="ECO:0000313" key="5">
    <source>
        <dbReference type="EMBL" id="GAU92272.1"/>
    </source>
</evidence>
<dbReference type="Gene3D" id="2.60.120.290">
    <property type="entry name" value="Spermadhesin, CUB domain"/>
    <property type="match status" value="1"/>
</dbReference>
<dbReference type="AlphaFoldDB" id="A0A1D1UX58"/>
<feature type="signal peptide" evidence="3">
    <location>
        <begin position="1"/>
        <end position="25"/>
    </location>
</feature>
<dbReference type="Gene3D" id="3.60.60.10">
    <property type="entry name" value="Penicillin V Acylase, Chain A"/>
    <property type="match status" value="1"/>
</dbReference>
<dbReference type="OrthoDB" id="5273684at2759"/>
<protein>
    <recommendedName>
        <fullName evidence="4">CUB domain-containing protein</fullName>
    </recommendedName>
</protein>
<keyword evidence="1" id="KW-1015">Disulfide bond</keyword>
<dbReference type="SUPFAM" id="SSF49854">
    <property type="entry name" value="Spermadhesin, CUB domain"/>
    <property type="match status" value="1"/>
</dbReference>
<dbReference type="Proteomes" id="UP000186922">
    <property type="component" value="Unassembled WGS sequence"/>
</dbReference>
<feature type="chain" id="PRO_5008897729" description="CUB domain-containing protein" evidence="3">
    <location>
        <begin position="26"/>
        <end position="500"/>
    </location>
</feature>
<dbReference type="InterPro" id="IPR029130">
    <property type="entry name" value="Acid_ceramidase_N"/>
</dbReference>
<dbReference type="InterPro" id="IPR035914">
    <property type="entry name" value="Sperma_CUB_dom_sf"/>
</dbReference>
<dbReference type="Pfam" id="PF15508">
    <property type="entry name" value="NAAA-beta"/>
    <property type="match status" value="1"/>
</dbReference>
<dbReference type="PANTHER" id="PTHR28583:SF4">
    <property type="entry name" value="N-ACYLETHANOLAMINE-HYDROLYZING ACID AMIDASE"/>
    <property type="match status" value="1"/>
</dbReference>
<feature type="domain" description="CUB" evidence="4">
    <location>
        <begin position="27"/>
        <end position="142"/>
    </location>
</feature>
<dbReference type="PROSITE" id="PS01180">
    <property type="entry name" value="CUB"/>
    <property type="match status" value="1"/>
</dbReference>
<evidence type="ECO:0000256" key="2">
    <source>
        <dbReference type="PROSITE-ProRule" id="PRU00059"/>
    </source>
</evidence>
<evidence type="ECO:0000256" key="3">
    <source>
        <dbReference type="SAM" id="SignalP"/>
    </source>
</evidence>
<evidence type="ECO:0000259" key="4">
    <source>
        <dbReference type="PROSITE" id="PS01180"/>
    </source>
</evidence>
<proteinExistence type="predicted"/>
<accession>A0A1D1UX58</accession>
<dbReference type="InterPro" id="IPR000859">
    <property type="entry name" value="CUB_dom"/>
</dbReference>
<sequence>MACLRSVLVFCAAAVLGLFTGYASAGCGEVIHLPANGGNVIITSPNFPNPYPDNKNCAWRVYAPAGSCIQADALFWGLSTTGYTFVVLSDKGTESAQPLTQAYNYGQPAPLAWRSRTSILEIGFKSLQGSNGQGFQLALRAKPCNTACVERQPPKYTISLDVPAEERWRHVVADFPFLNISTLGMLNVFEYFSQDKWYPFTGNFNETRKAMVLDYHSKLPAEQRGELTGIAKYTGIPLEFIVMANVIYETVTGCTSIVASDALGRPIHGRNLDFRGTPGLRDDTIHVDVVRDGKVLYSVVTFAGSISFMTVHKPRKWTMSLNRRIVNPDPMPNLQTFLNPEHTVLLKVVREALETADSYDEAVAMFSEALLPSPCYLIIGGMRENEGVVLTRGREGPVDVYPINVPFGQWYVVQTNSDRGTPYVPGTDHFSPYDRQKFAEEALNATGRPNMDFRKMMDVTKTKGVYNVATVFSTVMGASNPEAMNTIVRCPLPLSPPAAP</sequence>
<dbReference type="PROSITE" id="PS51257">
    <property type="entry name" value="PROKAR_LIPOPROTEIN"/>
    <property type="match status" value="1"/>
</dbReference>
<dbReference type="EMBL" id="BDGG01000002">
    <property type="protein sequence ID" value="GAU92272.1"/>
    <property type="molecule type" value="Genomic_DNA"/>
</dbReference>
<keyword evidence="3" id="KW-0732">Signal</keyword>
<dbReference type="CDD" id="cd00041">
    <property type="entry name" value="CUB"/>
    <property type="match status" value="1"/>
</dbReference>
<keyword evidence="6" id="KW-1185">Reference proteome</keyword>
<gene>
    <name evidence="5" type="primary">RvY_04373-1</name>
    <name evidence="5" type="synonym">RvY_04373.1</name>
    <name evidence="5" type="ORF">RvY_04373</name>
</gene>
<dbReference type="GO" id="GO:0016810">
    <property type="term" value="F:hydrolase activity, acting on carbon-nitrogen (but not peptide) bonds"/>
    <property type="evidence" value="ECO:0007669"/>
    <property type="project" value="TreeGrafter"/>
</dbReference>
<dbReference type="STRING" id="947166.A0A1D1UX58"/>
<dbReference type="Pfam" id="PF00431">
    <property type="entry name" value="CUB"/>
    <property type="match status" value="1"/>
</dbReference>
<comment type="caution">
    <text evidence="2">Lacks conserved residue(s) required for the propagation of feature annotation.</text>
</comment>
<reference evidence="5 6" key="1">
    <citation type="journal article" date="2016" name="Nat. Commun.">
        <title>Extremotolerant tardigrade genome and improved radiotolerance of human cultured cells by tardigrade-unique protein.</title>
        <authorList>
            <person name="Hashimoto T."/>
            <person name="Horikawa D.D."/>
            <person name="Saito Y."/>
            <person name="Kuwahara H."/>
            <person name="Kozuka-Hata H."/>
            <person name="Shin-I T."/>
            <person name="Minakuchi Y."/>
            <person name="Ohishi K."/>
            <person name="Motoyama A."/>
            <person name="Aizu T."/>
            <person name="Enomoto A."/>
            <person name="Kondo K."/>
            <person name="Tanaka S."/>
            <person name="Hara Y."/>
            <person name="Koshikawa S."/>
            <person name="Sagara H."/>
            <person name="Miura T."/>
            <person name="Yokobori S."/>
            <person name="Miyagawa K."/>
            <person name="Suzuki Y."/>
            <person name="Kubo T."/>
            <person name="Oyama M."/>
            <person name="Kohara Y."/>
            <person name="Fujiyama A."/>
            <person name="Arakawa K."/>
            <person name="Katayama T."/>
            <person name="Toyoda A."/>
            <person name="Kunieda T."/>
        </authorList>
    </citation>
    <scope>NUCLEOTIDE SEQUENCE [LARGE SCALE GENOMIC DNA]</scope>
    <source>
        <strain evidence="5 6">YOKOZUNA-1</strain>
    </source>
</reference>
<evidence type="ECO:0000256" key="1">
    <source>
        <dbReference type="ARBA" id="ARBA00023157"/>
    </source>
</evidence>
<name>A0A1D1UX58_RAMVA</name>
<organism evidence="5 6">
    <name type="scientific">Ramazzottius varieornatus</name>
    <name type="common">Water bear</name>
    <name type="synonym">Tardigrade</name>
    <dbReference type="NCBI Taxonomy" id="947166"/>
    <lineage>
        <taxon>Eukaryota</taxon>
        <taxon>Metazoa</taxon>
        <taxon>Ecdysozoa</taxon>
        <taxon>Tardigrada</taxon>
        <taxon>Eutardigrada</taxon>
        <taxon>Parachela</taxon>
        <taxon>Hypsibioidea</taxon>
        <taxon>Ramazzottiidae</taxon>
        <taxon>Ramazzottius</taxon>
    </lineage>
</organism>
<dbReference type="PANTHER" id="PTHR28583">
    <property type="entry name" value="ACID AMIDASE"/>
    <property type="match status" value="1"/>
</dbReference>
<evidence type="ECO:0000313" key="6">
    <source>
        <dbReference type="Proteomes" id="UP000186922"/>
    </source>
</evidence>